<keyword evidence="11" id="KW-0012">Acyltransferase</keyword>
<dbReference type="Pfam" id="PF02660">
    <property type="entry name" value="G3P_acyltransf"/>
    <property type="match status" value="1"/>
</dbReference>
<evidence type="ECO:0000256" key="1">
    <source>
        <dbReference type="ARBA" id="ARBA00022475"/>
    </source>
</evidence>
<proteinExistence type="inferred from homology"/>
<sequence length="214" mass="22179">MAFLIAQLIVAYLLGSISGSLVLGHLRGVDIRTQGSGNAGGTNALRVAGWRFALGVVAIDVGKGALAAWLGGLSVAGLDQPAWWSSPLLAPCACAFAAVLGHCWPVYFGFRGGKGAGTAFGALLVMAPLLAGIMFTVWLAVIAAFRYVGFATVLGALAFPVGLWLLDRSGHAFPPALAAFALAIAALILFTHRANLRRMVRGEEPRIGRAARSP</sequence>
<evidence type="ECO:0000256" key="7">
    <source>
        <dbReference type="ARBA" id="ARBA00023136"/>
    </source>
</evidence>
<dbReference type="EC" id="2.3.1.275" evidence="10"/>
<dbReference type="PANTHER" id="PTHR30309">
    <property type="entry name" value="INNER MEMBRANE PROTEIN YGIH"/>
    <property type="match status" value="1"/>
</dbReference>
<gene>
    <name evidence="10" type="primary">plsY</name>
    <name evidence="11" type="ORF">SAMN05216289_102175</name>
</gene>
<keyword evidence="9 10" id="KW-1208">Phospholipid metabolism</keyword>
<evidence type="ECO:0000256" key="9">
    <source>
        <dbReference type="ARBA" id="ARBA00023264"/>
    </source>
</evidence>
<reference evidence="11 12" key="1">
    <citation type="submission" date="2016-10" db="EMBL/GenBank/DDBJ databases">
        <authorList>
            <person name="de Groot N.N."/>
        </authorList>
    </citation>
    <scope>NUCLEOTIDE SEQUENCE [LARGE SCALE GENOMIC DNA]</scope>
    <source>
        <strain evidence="11 12">CGMCC 1.7659</strain>
    </source>
</reference>
<dbReference type="HAMAP" id="MF_01043">
    <property type="entry name" value="PlsY"/>
    <property type="match status" value="1"/>
</dbReference>
<dbReference type="SMART" id="SM01207">
    <property type="entry name" value="G3P_acyltransf"/>
    <property type="match status" value="1"/>
</dbReference>
<comment type="subcellular location">
    <subcellularLocation>
        <location evidence="10">Cell membrane</location>
        <topology evidence="10">Multi-pass membrane protein</topology>
    </subcellularLocation>
</comment>
<dbReference type="EMBL" id="FOVF01000002">
    <property type="protein sequence ID" value="SFN01541.1"/>
    <property type="molecule type" value="Genomic_DNA"/>
</dbReference>
<evidence type="ECO:0000256" key="2">
    <source>
        <dbReference type="ARBA" id="ARBA00022516"/>
    </source>
</evidence>
<evidence type="ECO:0000313" key="11">
    <source>
        <dbReference type="EMBL" id="SFN01541.1"/>
    </source>
</evidence>
<evidence type="ECO:0000256" key="10">
    <source>
        <dbReference type="HAMAP-Rule" id="MF_01043"/>
    </source>
</evidence>
<evidence type="ECO:0000256" key="3">
    <source>
        <dbReference type="ARBA" id="ARBA00022679"/>
    </source>
</evidence>
<keyword evidence="6 10" id="KW-0443">Lipid metabolism</keyword>
<keyword evidence="7 10" id="KW-0472">Membrane</keyword>
<dbReference type="RefSeq" id="WP_175497868.1">
    <property type="nucleotide sequence ID" value="NZ_FOVF01000002.1"/>
</dbReference>
<dbReference type="Proteomes" id="UP000198575">
    <property type="component" value="Unassembled WGS sequence"/>
</dbReference>
<keyword evidence="12" id="KW-1185">Reference proteome</keyword>
<feature type="transmembrane region" description="Helical" evidence="10">
    <location>
        <begin position="119"/>
        <end position="140"/>
    </location>
</feature>
<keyword evidence="1 10" id="KW-1003">Cell membrane</keyword>
<dbReference type="UniPathway" id="UPA00085"/>
<evidence type="ECO:0000256" key="6">
    <source>
        <dbReference type="ARBA" id="ARBA00023098"/>
    </source>
</evidence>
<dbReference type="AlphaFoldDB" id="A0A1I4VK04"/>
<dbReference type="PANTHER" id="PTHR30309:SF0">
    <property type="entry name" value="GLYCEROL-3-PHOSPHATE ACYLTRANSFERASE-RELATED"/>
    <property type="match status" value="1"/>
</dbReference>
<keyword evidence="8 10" id="KW-0594">Phospholipid biosynthesis</keyword>
<comment type="function">
    <text evidence="10">Catalyzes the transfer of an acyl group from acyl-phosphate (acyl-PO(4)) to glycerol-3-phosphate (G3P) to form lysophosphatidic acid (LPA). This enzyme utilizes acyl-phosphate as fatty acyl donor, but not acyl-CoA or acyl-ACP.</text>
</comment>
<feature type="transmembrane region" description="Helical" evidence="10">
    <location>
        <begin position="147"/>
        <end position="166"/>
    </location>
</feature>
<evidence type="ECO:0000256" key="5">
    <source>
        <dbReference type="ARBA" id="ARBA00022989"/>
    </source>
</evidence>
<evidence type="ECO:0000256" key="4">
    <source>
        <dbReference type="ARBA" id="ARBA00022692"/>
    </source>
</evidence>
<evidence type="ECO:0000256" key="8">
    <source>
        <dbReference type="ARBA" id="ARBA00023209"/>
    </source>
</evidence>
<accession>A0A1I4VK04</accession>
<organism evidence="11 12">
    <name type="scientific">Dokdonella immobilis</name>
    <dbReference type="NCBI Taxonomy" id="578942"/>
    <lineage>
        <taxon>Bacteria</taxon>
        <taxon>Pseudomonadati</taxon>
        <taxon>Pseudomonadota</taxon>
        <taxon>Gammaproteobacteria</taxon>
        <taxon>Lysobacterales</taxon>
        <taxon>Rhodanobacteraceae</taxon>
        <taxon>Dokdonella</taxon>
    </lineage>
</organism>
<dbReference type="NCBIfam" id="TIGR00023">
    <property type="entry name" value="glycerol-3-phosphate 1-O-acyltransferase PlsY"/>
    <property type="match status" value="1"/>
</dbReference>
<dbReference type="STRING" id="578942.SAMN05216289_102175"/>
<comment type="similarity">
    <text evidence="10">Belongs to the PlsY family.</text>
</comment>
<dbReference type="GO" id="GO:0043772">
    <property type="term" value="F:acyl-phosphate glycerol-3-phosphate acyltransferase activity"/>
    <property type="evidence" value="ECO:0007669"/>
    <property type="project" value="UniProtKB-UniRule"/>
</dbReference>
<comment type="catalytic activity">
    <reaction evidence="10">
        <text>an acyl phosphate + sn-glycerol 3-phosphate = a 1-acyl-sn-glycero-3-phosphate + phosphate</text>
        <dbReference type="Rhea" id="RHEA:34075"/>
        <dbReference type="ChEBI" id="CHEBI:43474"/>
        <dbReference type="ChEBI" id="CHEBI:57597"/>
        <dbReference type="ChEBI" id="CHEBI:57970"/>
        <dbReference type="ChEBI" id="CHEBI:59918"/>
        <dbReference type="EC" id="2.3.1.275"/>
    </reaction>
</comment>
<evidence type="ECO:0000313" key="12">
    <source>
        <dbReference type="Proteomes" id="UP000198575"/>
    </source>
</evidence>
<comment type="pathway">
    <text evidence="10">Lipid metabolism; phospholipid metabolism.</text>
</comment>
<feature type="transmembrane region" description="Helical" evidence="10">
    <location>
        <begin position="172"/>
        <end position="191"/>
    </location>
</feature>
<dbReference type="GO" id="GO:0005886">
    <property type="term" value="C:plasma membrane"/>
    <property type="evidence" value="ECO:0007669"/>
    <property type="project" value="UniProtKB-SubCell"/>
</dbReference>
<protein>
    <recommendedName>
        <fullName evidence="10">Glycerol-3-phosphate acyltransferase</fullName>
    </recommendedName>
    <alternativeName>
        <fullName evidence="10">Acyl-PO4 G3P acyltransferase</fullName>
    </alternativeName>
    <alternativeName>
        <fullName evidence="10">Acyl-phosphate--glycerol-3-phosphate acyltransferase</fullName>
    </alternativeName>
    <alternativeName>
        <fullName evidence="10">G3P acyltransferase</fullName>
        <shortName evidence="10">GPAT</shortName>
        <ecNumber evidence="10">2.3.1.275</ecNumber>
    </alternativeName>
    <alternativeName>
        <fullName evidence="10">Lysophosphatidic acid synthase</fullName>
        <shortName evidence="10">LPA synthase</shortName>
    </alternativeName>
</protein>
<feature type="transmembrane region" description="Helical" evidence="10">
    <location>
        <begin position="52"/>
        <end position="76"/>
    </location>
</feature>
<keyword evidence="2 10" id="KW-0444">Lipid biosynthesis</keyword>
<keyword evidence="5 10" id="KW-1133">Transmembrane helix</keyword>
<keyword evidence="4 10" id="KW-0812">Transmembrane</keyword>
<keyword evidence="3 10" id="KW-0808">Transferase</keyword>
<name>A0A1I4VK04_9GAMM</name>
<dbReference type="GO" id="GO:0008654">
    <property type="term" value="P:phospholipid biosynthetic process"/>
    <property type="evidence" value="ECO:0007669"/>
    <property type="project" value="UniProtKB-UniRule"/>
</dbReference>
<dbReference type="InterPro" id="IPR003811">
    <property type="entry name" value="G3P_acylTferase_PlsY"/>
</dbReference>
<comment type="subunit">
    <text evidence="10">Probably interacts with PlsX.</text>
</comment>